<dbReference type="PANTHER" id="PTHR28605:SF1">
    <property type="entry name" value="CHROMOSOME TRANSMISSION FIDELITY FACTOR 8"/>
    <property type="match status" value="1"/>
</dbReference>
<keyword evidence="4" id="KW-0539">Nucleus</keyword>
<dbReference type="GO" id="GO:0006260">
    <property type="term" value="P:DNA replication"/>
    <property type="evidence" value="ECO:0007669"/>
    <property type="project" value="UniProtKB-KW"/>
</dbReference>
<evidence type="ECO:0000313" key="8">
    <source>
        <dbReference type="Proteomes" id="UP001186944"/>
    </source>
</evidence>
<evidence type="ECO:0000256" key="1">
    <source>
        <dbReference type="ARBA" id="ARBA00004123"/>
    </source>
</evidence>
<evidence type="ECO:0000313" key="7">
    <source>
        <dbReference type="EMBL" id="KAK3086253.1"/>
    </source>
</evidence>
<dbReference type="GO" id="GO:0007064">
    <property type="term" value="P:mitotic sister chromatid cohesion"/>
    <property type="evidence" value="ECO:0007669"/>
    <property type="project" value="InterPro"/>
</dbReference>
<keyword evidence="2" id="KW-0235">DNA replication</keyword>
<dbReference type="EMBL" id="VSWD01000012">
    <property type="protein sequence ID" value="KAK3086253.1"/>
    <property type="molecule type" value="Genomic_DNA"/>
</dbReference>
<evidence type="ECO:0000256" key="4">
    <source>
        <dbReference type="ARBA" id="ARBA00023242"/>
    </source>
</evidence>
<dbReference type="InterPro" id="IPR018607">
    <property type="entry name" value="Ctf8"/>
</dbReference>
<comment type="similarity">
    <text evidence="6">Belongs to the CTF8 family.</text>
</comment>
<dbReference type="Pfam" id="PF09696">
    <property type="entry name" value="Ctf8"/>
    <property type="match status" value="1"/>
</dbReference>
<evidence type="ECO:0000256" key="5">
    <source>
        <dbReference type="ARBA" id="ARBA00023306"/>
    </source>
</evidence>
<evidence type="ECO:0008006" key="9">
    <source>
        <dbReference type="Google" id="ProtNLM"/>
    </source>
</evidence>
<dbReference type="AlphaFoldDB" id="A0AA88XPG8"/>
<evidence type="ECO:0000256" key="3">
    <source>
        <dbReference type="ARBA" id="ARBA00023125"/>
    </source>
</evidence>
<protein>
    <recommendedName>
        <fullName evidence="9">Chromosome transmission fidelity protein 8 homolog</fullName>
    </recommendedName>
</protein>
<dbReference type="PANTHER" id="PTHR28605">
    <property type="entry name" value="CTF8, CHROMOSOME TRANSMISSION FIDELITY FACTOR 8 HOMOLOG (S. CEREVISIAE)"/>
    <property type="match status" value="1"/>
</dbReference>
<gene>
    <name evidence="7" type="ORF">FSP39_015793</name>
</gene>
<name>A0AA88XPG8_PINIB</name>
<evidence type="ECO:0000256" key="2">
    <source>
        <dbReference type="ARBA" id="ARBA00022705"/>
    </source>
</evidence>
<reference evidence="7" key="1">
    <citation type="submission" date="2019-08" db="EMBL/GenBank/DDBJ databases">
        <title>The improved chromosome-level genome for the pearl oyster Pinctada fucata martensii using PacBio sequencing and Hi-C.</title>
        <authorList>
            <person name="Zheng Z."/>
        </authorList>
    </citation>
    <scope>NUCLEOTIDE SEQUENCE</scope>
    <source>
        <strain evidence="7">ZZ-2019</strain>
        <tissue evidence="7">Adductor muscle</tissue>
    </source>
</reference>
<proteinExistence type="inferred from homology"/>
<dbReference type="GO" id="GO:0003677">
    <property type="term" value="F:DNA binding"/>
    <property type="evidence" value="ECO:0007669"/>
    <property type="project" value="UniProtKB-KW"/>
</dbReference>
<keyword evidence="8" id="KW-1185">Reference proteome</keyword>
<comment type="caution">
    <text evidence="7">The sequence shown here is derived from an EMBL/GenBank/DDBJ whole genome shotgun (WGS) entry which is preliminary data.</text>
</comment>
<keyword evidence="3" id="KW-0238">DNA-binding</keyword>
<accession>A0AA88XPG8</accession>
<keyword evidence="5" id="KW-0131">Cell cycle</keyword>
<comment type="subcellular location">
    <subcellularLocation>
        <location evidence="1">Nucleus</location>
    </subcellularLocation>
</comment>
<evidence type="ECO:0000256" key="6">
    <source>
        <dbReference type="ARBA" id="ARBA00038447"/>
    </source>
</evidence>
<sequence length="106" mass="11927">MIELQGSLETRQPVPLSGKFVGDLHFTQQKDVPILIIGHHILYGKCMDLEKPFAVLVKNSSSNAEESAMDTDKTPETSYKVKAIIRKKLLFKQRPKPIIANVPKKL</sequence>
<organism evidence="7 8">
    <name type="scientific">Pinctada imbricata</name>
    <name type="common">Atlantic pearl-oyster</name>
    <name type="synonym">Pinctada martensii</name>
    <dbReference type="NCBI Taxonomy" id="66713"/>
    <lineage>
        <taxon>Eukaryota</taxon>
        <taxon>Metazoa</taxon>
        <taxon>Spiralia</taxon>
        <taxon>Lophotrochozoa</taxon>
        <taxon>Mollusca</taxon>
        <taxon>Bivalvia</taxon>
        <taxon>Autobranchia</taxon>
        <taxon>Pteriomorphia</taxon>
        <taxon>Pterioida</taxon>
        <taxon>Pterioidea</taxon>
        <taxon>Pteriidae</taxon>
        <taxon>Pinctada</taxon>
    </lineage>
</organism>
<dbReference type="GO" id="GO:0031390">
    <property type="term" value="C:Ctf18 RFC-like complex"/>
    <property type="evidence" value="ECO:0007669"/>
    <property type="project" value="InterPro"/>
</dbReference>
<dbReference type="Proteomes" id="UP001186944">
    <property type="component" value="Unassembled WGS sequence"/>
</dbReference>